<feature type="transmembrane region" description="Helical" evidence="5">
    <location>
        <begin position="417"/>
        <end position="443"/>
    </location>
</feature>
<keyword evidence="4 5" id="KW-0472">Membrane</keyword>
<evidence type="ECO:0000259" key="7">
    <source>
        <dbReference type="Pfam" id="PF13515"/>
    </source>
</evidence>
<dbReference type="InterPro" id="IPR032692">
    <property type="entry name" value="YccS_N"/>
</dbReference>
<comment type="subcellular location">
    <subcellularLocation>
        <location evidence="1">Membrane</location>
        <topology evidence="1">Multi-pass membrane protein</topology>
    </subcellularLocation>
</comment>
<accession>A0A1G8QJ46</accession>
<feature type="transmembrane region" description="Helical" evidence="5">
    <location>
        <begin position="115"/>
        <end position="132"/>
    </location>
</feature>
<name>A0A1G8QJ46_9GAMM</name>
<feature type="transmembrane region" description="Helical" evidence="5">
    <location>
        <begin position="361"/>
        <end position="382"/>
    </location>
</feature>
<dbReference type="OrthoDB" id="8670769at2"/>
<dbReference type="EMBL" id="FNEM01000004">
    <property type="protein sequence ID" value="SDJ04819.1"/>
    <property type="molecule type" value="Genomic_DNA"/>
</dbReference>
<feature type="transmembrane region" description="Helical" evidence="5">
    <location>
        <begin position="12"/>
        <end position="30"/>
    </location>
</feature>
<dbReference type="AlphaFoldDB" id="A0A1G8QJ46"/>
<feature type="transmembrane region" description="Helical" evidence="5">
    <location>
        <begin position="62"/>
        <end position="80"/>
    </location>
</feature>
<evidence type="ECO:0000313" key="8">
    <source>
        <dbReference type="EMBL" id="SDJ04819.1"/>
    </source>
</evidence>
<evidence type="ECO:0000256" key="3">
    <source>
        <dbReference type="ARBA" id="ARBA00022989"/>
    </source>
</evidence>
<feature type="transmembrane region" description="Helical" evidence="5">
    <location>
        <begin position="36"/>
        <end position="55"/>
    </location>
</feature>
<reference evidence="9" key="1">
    <citation type="submission" date="2016-10" db="EMBL/GenBank/DDBJ databases">
        <authorList>
            <person name="Varghese N."/>
            <person name="Submissions S."/>
        </authorList>
    </citation>
    <scope>NUCLEOTIDE SEQUENCE [LARGE SCALE GENOMIC DNA]</scope>
    <source>
        <strain evidence="9">DSM 23317</strain>
    </source>
</reference>
<feature type="transmembrane region" description="Helical" evidence="5">
    <location>
        <begin position="86"/>
        <end position="108"/>
    </location>
</feature>
<feature type="transmembrane region" description="Helical" evidence="5">
    <location>
        <begin position="388"/>
        <end position="405"/>
    </location>
</feature>
<evidence type="ECO:0000256" key="1">
    <source>
        <dbReference type="ARBA" id="ARBA00004141"/>
    </source>
</evidence>
<dbReference type="Pfam" id="PF13515">
    <property type="entry name" value="FUSC_2"/>
    <property type="match status" value="1"/>
</dbReference>
<dbReference type="GO" id="GO:0016020">
    <property type="term" value="C:membrane"/>
    <property type="evidence" value="ECO:0007669"/>
    <property type="project" value="UniProtKB-SubCell"/>
</dbReference>
<sequence>MGSAIRRWWFNGHVNLALRLSLAMAAWLAMAWCLDLFQLGLLSLLAIPAVFISGIDQPSAHWLHRLSWSIPLLGGSALLFGCIGQYWPVGLIPALFVGGVLFGSLAAWDELSGRLGLAALVLAAMAQVPVGIESPWLFALAVMINCLWVVLFSDLWFRLQGDYPLRQALALSYRRLAVILASRVKWIEDPQLGERFDLPLAEQLALVRRYVGVSKSRNRLNPELYQAFMAAIDLQERLQAIPNPELSRQLFNAEDVLPSYRLWVAVTSKRLRQIADGLMTLQPLQADERLEAAEAALVAALKPLQQHQFSQLAPYFISNAQRISRLAQRVAPLYQRKMFAPDERPDYWRQWRLHFRWRSPVFRGAVRQGILLALTMAIVQWWQWDKGYWALLSVLLVVRGGIVDTRRRAWQRIWGTLAGLALAAALIVAGISGNAALLLGLLLVPPTLSLIPVHHGYSCTLGTVILIMVFEYIGAQGMAVMPLRLLETVMGCSLVLLGYRYLWPQWQGGRQAQLRQQAVGQLNGYLKLVLDAFSGREVTPVSLARARRFTYELGVALTSSFEQMQQEPNYSRHRDSAELIRIYKQTQSHLNALAPAARRGRHLPAEHSALVRQTLLDASEAVLSAFSGKLGDWSSELEANRQAMYRLTQDSEADRGSFILYQLNLIGERYQQLYAIAGTPAPDKQSRR</sequence>
<keyword evidence="3 5" id="KW-1133">Transmembrane helix</keyword>
<evidence type="ECO:0000256" key="2">
    <source>
        <dbReference type="ARBA" id="ARBA00022692"/>
    </source>
</evidence>
<organism evidence="8 9">
    <name type="scientific">Ferrimonas sediminum</name>
    <dbReference type="NCBI Taxonomy" id="718193"/>
    <lineage>
        <taxon>Bacteria</taxon>
        <taxon>Pseudomonadati</taxon>
        <taxon>Pseudomonadota</taxon>
        <taxon>Gammaproteobacteria</taxon>
        <taxon>Alteromonadales</taxon>
        <taxon>Ferrimonadaceae</taxon>
        <taxon>Ferrimonas</taxon>
    </lineage>
</organism>
<gene>
    <name evidence="8" type="ORF">SAMN04488540_104322</name>
</gene>
<keyword evidence="2 5" id="KW-0812">Transmembrane</keyword>
<feature type="domain" description="Integral membrane protein YccS N-terminal" evidence="6">
    <location>
        <begin position="87"/>
        <end position="308"/>
    </location>
</feature>
<feature type="transmembrane region" description="Helical" evidence="5">
    <location>
        <begin position="455"/>
        <end position="473"/>
    </location>
</feature>
<dbReference type="RefSeq" id="WP_090364301.1">
    <property type="nucleotide sequence ID" value="NZ_FNEM01000004.1"/>
</dbReference>
<dbReference type="Pfam" id="PF12805">
    <property type="entry name" value="FUSC-like"/>
    <property type="match status" value="1"/>
</dbReference>
<feature type="transmembrane region" description="Helical" evidence="5">
    <location>
        <begin position="138"/>
        <end position="157"/>
    </location>
</feature>
<evidence type="ECO:0000259" key="6">
    <source>
        <dbReference type="Pfam" id="PF12805"/>
    </source>
</evidence>
<evidence type="ECO:0000256" key="4">
    <source>
        <dbReference type="ARBA" id="ARBA00023136"/>
    </source>
</evidence>
<proteinExistence type="predicted"/>
<evidence type="ECO:0000256" key="5">
    <source>
        <dbReference type="SAM" id="Phobius"/>
    </source>
</evidence>
<keyword evidence="9" id="KW-1185">Reference proteome</keyword>
<feature type="domain" description="Integral membrane bound transporter" evidence="7">
    <location>
        <begin position="374"/>
        <end position="497"/>
    </location>
</feature>
<evidence type="ECO:0000313" key="9">
    <source>
        <dbReference type="Proteomes" id="UP000199527"/>
    </source>
</evidence>
<dbReference type="Proteomes" id="UP000199527">
    <property type="component" value="Unassembled WGS sequence"/>
</dbReference>
<protein>
    <submittedName>
        <fullName evidence="8">Uncharacterized membrane protein YccC</fullName>
    </submittedName>
</protein>
<dbReference type="InterPro" id="IPR049453">
    <property type="entry name" value="Memb_transporter_dom"/>
</dbReference>